<protein>
    <submittedName>
        <fullName evidence="2">ORF76</fullName>
    </submittedName>
</protein>
<evidence type="ECO:0000256" key="1">
    <source>
        <dbReference type="SAM" id="Coils"/>
    </source>
</evidence>
<dbReference type="Proteomes" id="UP000120576">
    <property type="component" value="Genome"/>
</dbReference>
<dbReference type="RefSeq" id="YP_656584.1">
    <property type="nucleotide sequence ID" value="NC_008210.1"/>
</dbReference>
<evidence type="ECO:0000313" key="3">
    <source>
        <dbReference type="Proteomes" id="UP000120576"/>
    </source>
</evidence>
<organism evidence="2 3">
    <name type="scientific">Ranid herpesvirus 2</name>
    <dbReference type="NCBI Taxonomy" id="389214"/>
    <lineage>
        <taxon>Viruses</taxon>
        <taxon>Duplodnaviria</taxon>
        <taxon>Heunggongvirae</taxon>
        <taxon>Peploviricota</taxon>
        <taxon>Herviviricetes</taxon>
        <taxon>Herpesvirales</taxon>
        <taxon>Alloherpesviridae</taxon>
        <taxon>Batravirus</taxon>
        <taxon>Batravirus ranidallo2</taxon>
    </lineage>
</organism>
<sequence length="232" mass="26570">MAETPCGSTESSSCETSECEFETWRTLRDQINSFFSTESSHIAPSFITLCSLRMKRRLHHMQETEQDLVRTNQDVASLRREIAKHEAVIDSLLSNTSDFYEELDCRVDDNDILKALTLDWNYVWSRERVAPVCFLPVDADNNTAAWPHSLLPVKDHPCAPSAPISVEFDGKENKWYTRNRVDLLAKSSSTLRGCLKRLRETHGLSYQRAWTVSVLSDRLTQLCAELAKRVSR</sequence>
<evidence type="ECO:0000313" key="2">
    <source>
        <dbReference type="EMBL" id="ABG25670.1"/>
    </source>
</evidence>
<feature type="coiled-coil region" evidence="1">
    <location>
        <begin position="61"/>
        <end position="95"/>
    </location>
</feature>
<keyword evidence="3" id="KW-1185">Reference proteome</keyword>
<reference evidence="2 3" key="1">
    <citation type="journal article" date="2006" name="J. Gen. Virol.">
        <title>Genome sequences of two frog herpesviruses.</title>
        <authorList>
            <person name="Davison A.J."/>
            <person name="Cunningham C."/>
            <person name="Sauerbier W."/>
            <person name="McKinnell R.G."/>
        </authorList>
    </citation>
    <scope>NUCLEOTIDE SEQUENCE [LARGE SCALE GENOMIC DNA]</scope>
    <source>
        <strain evidence="2">ATCC VR-568</strain>
    </source>
</reference>
<name>Q14W30_9VIRU</name>
<accession>Q14W30</accession>
<dbReference type="GeneID" id="5179391"/>
<dbReference type="EMBL" id="DQ665652">
    <property type="protein sequence ID" value="ABG25670.1"/>
    <property type="molecule type" value="Genomic_DNA"/>
</dbReference>
<keyword evidence="1" id="KW-0175">Coiled coil</keyword>
<dbReference type="KEGG" id="vg:5179391"/>
<proteinExistence type="predicted"/>